<dbReference type="PRINTS" id="PR00834">
    <property type="entry name" value="PROTEASES2C"/>
</dbReference>
<dbReference type="GO" id="GO:0042597">
    <property type="term" value="C:periplasmic space"/>
    <property type="evidence" value="ECO:0007669"/>
    <property type="project" value="UniProtKB-SubCell"/>
</dbReference>
<keyword evidence="10" id="KW-0346">Stress response</keyword>
<dbReference type="Gene3D" id="2.30.42.10">
    <property type="match status" value="2"/>
</dbReference>
<dbReference type="InterPro" id="IPR009003">
    <property type="entry name" value="Peptidase_S1_PA"/>
</dbReference>
<dbReference type="PROSITE" id="PS50106">
    <property type="entry name" value="PDZ"/>
    <property type="match status" value="2"/>
</dbReference>
<evidence type="ECO:0000313" key="14">
    <source>
        <dbReference type="EMBL" id="TFE42285.1"/>
    </source>
</evidence>
<comment type="similarity">
    <text evidence="3">Belongs to the peptidase S1C family.</text>
</comment>
<keyword evidence="8" id="KW-0378">Hydrolase</keyword>
<dbReference type="EMBL" id="SNVI01000002">
    <property type="protein sequence ID" value="TFE42285.1"/>
    <property type="molecule type" value="Genomic_DNA"/>
</dbReference>
<comment type="catalytic activity">
    <reaction evidence="1">
        <text>Acts on substrates that are at least partially unfolded. The cleavage site P1 residue is normally between a pair of hydrophobic residues, such as Val-|-Val.</text>
        <dbReference type="EC" id="3.4.21.107"/>
    </reaction>
</comment>
<dbReference type="SUPFAM" id="SSF50156">
    <property type="entry name" value="PDZ domain-like"/>
    <property type="match status" value="2"/>
</dbReference>
<dbReference type="Proteomes" id="UP000297385">
    <property type="component" value="Unassembled WGS sequence"/>
</dbReference>
<dbReference type="Pfam" id="PF13365">
    <property type="entry name" value="Trypsin_2"/>
    <property type="match status" value="1"/>
</dbReference>
<organism evidence="14 15">
    <name type="scientific">Paraburkholderia dipogonis</name>
    <dbReference type="NCBI Taxonomy" id="1211383"/>
    <lineage>
        <taxon>Bacteria</taxon>
        <taxon>Pseudomonadati</taxon>
        <taxon>Pseudomonadota</taxon>
        <taxon>Betaproteobacteria</taxon>
        <taxon>Burkholderiales</taxon>
        <taxon>Burkholderiaceae</taxon>
        <taxon>Paraburkholderia</taxon>
    </lineage>
</organism>
<keyword evidence="9" id="KW-0720">Serine protease</keyword>
<sequence length="449" mass="46365">MNIRATVPVNAPASATAASGPDSEAIDGDDPIFAFFKQALPQSQDGLGATPHAISGIGSGFIVSPNGLILTTAHVVDQSDDVTVRLTDRREFKAKIVAVDTQSDIAVIQIDATKLPTVKLGDSARVRVGEQVLTIGSPDSYQNTVTAGIVSATSRTLADGSAFPFFQTDISLNPDNSGGPVFNRAGEVVGIDVQVYADSDRLRGLTFAIPIDLANKVRSQLQDEQSQQGQHGQQSAQTDERSNLGIQVQDVDPNLAVAFGLPRAAGVLVTSVDPGSPAAASNLKTGDVIVQLAGKPIDRTADLTGEGPALQTGAKVPLKLIRDHEPMTVMVTVGPPSQQSNGGAGGIAGPRSDAGSRQSGSLDHLGLTMHPLTDDERRAMDLPQGLMVDDVSGTAATAGIKSGDVVLSLNGTLVASQDELASLAAKAGGKAALLIQRNHARSFVTVDLK</sequence>
<feature type="compositionally biased region" description="Low complexity" evidence="12">
    <location>
        <begin position="220"/>
        <end position="237"/>
    </location>
</feature>
<name>A0A4Y8MY41_9BURK</name>
<reference evidence="14 15" key="1">
    <citation type="submission" date="2019-03" db="EMBL/GenBank/DDBJ databases">
        <title>Complete Genome Sequence of Paraburkholderia dipogonis ICMP 19430T, a Nitrogen-fixing Symbiont of the South African Invasive Legume Dipogon lignosus in New Zealand.</title>
        <authorList>
            <person name="De Meyer S.E."/>
        </authorList>
    </citation>
    <scope>NUCLEOTIDE SEQUENCE [LARGE SCALE GENOMIC DNA]</scope>
    <source>
        <strain evidence="14 15">ICMP 19430</strain>
    </source>
</reference>
<feature type="region of interest" description="Disordered" evidence="12">
    <location>
        <begin position="1"/>
        <end position="23"/>
    </location>
</feature>
<feature type="domain" description="PDZ" evidence="13">
    <location>
        <begin position="346"/>
        <end position="439"/>
    </location>
</feature>
<dbReference type="AlphaFoldDB" id="A0A4Y8MY41"/>
<dbReference type="InterPro" id="IPR036034">
    <property type="entry name" value="PDZ_sf"/>
</dbReference>
<evidence type="ECO:0000256" key="12">
    <source>
        <dbReference type="SAM" id="MobiDB-lite"/>
    </source>
</evidence>
<evidence type="ECO:0000256" key="10">
    <source>
        <dbReference type="ARBA" id="ARBA00023016"/>
    </source>
</evidence>
<evidence type="ECO:0000256" key="8">
    <source>
        <dbReference type="ARBA" id="ARBA00022801"/>
    </source>
</evidence>
<dbReference type="Pfam" id="PF13180">
    <property type="entry name" value="PDZ_2"/>
    <property type="match status" value="1"/>
</dbReference>
<protein>
    <recommendedName>
        <fullName evidence="5">Probable periplasmic serine endoprotease DegP-like</fullName>
        <ecNumber evidence="4">3.4.21.107</ecNumber>
    </recommendedName>
    <alternativeName>
        <fullName evidence="11">Protease Do</fullName>
    </alternativeName>
</protein>
<accession>A0A4Y8MY41</accession>
<comment type="subcellular location">
    <subcellularLocation>
        <location evidence="2">Periplasm</location>
    </subcellularLocation>
</comment>
<evidence type="ECO:0000256" key="7">
    <source>
        <dbReference type="ARBA" id="ARBA00022764"/>
    </source>
</evidence>
<evidence type="ECO:0000256" key="3">
    <source>
        <dbReference type="ARBA" id="ARBA00010541"/>
    </source>
</evidence>
<evidence type="ECO:0000256" key="2">
    <source>
        <dbReference type="ARBA" id="ARBA00004418"/>
    </source>
</evidence>
<dbReference type="Gene3D" id="2.40.10.120">
    <property type="match status" value="1"/>
</dbReference>
<evidence type="ECO:0000256" key="1">
    <source>
        <dbReference type="ARBA" id="ARBA00001772"/>
    </source>
</evidence>
<gene>
    <name evidence="14" type="ORF">E2553_27085</name>
</gene>
<dbReference type="InterPro" id="IPR001940">
    <property type="entry name" value="Peptidase_S1C"/>
</dbReference>
<feature type="region of interest" description="Disordered" evidence="12">
    <location>
        <begin position="220"/>
        <end position="241"/>
    </location>
</feature>
<dbReference type="SUPFAM" id="SSF50494">
    <property type="entry name" value="Trypsin-like serine proteases"/>
    <property type="match status" value="1"/>
</dbReference>
<dbReference type="GO" id="GO:0006508">
    <property type="term" value="P:proteolysis"/>
    <property type="evidence" value="ECO:0007669"/>
    <property type="project" value="UniProtKB-KW"/>
</dbReference>
<evidence type="ECO:0000256" key="11">
    <source>
        <dbReference type="ARBA" id="ARBA00032850"/>
    </source>
</evidence>
<dbReference type="PANTHER" id="PTHR22939:SF130">
    <property type="entry name" value="PERIPLASMIC SERINE ENDOPROTEASE DEGP-LIKE-RELATED"/>
    <property type="match status" value="1"/>
</dbReference>
<dbReference type="InterPro" id="IPR001478">
    <property type="entry name" value="PDZ"/>
</dbReference>
<dbReference type="EC" id="3.4.21.107" evidence="4"/>
<evidence type="ECO:0000313" key="15">
    <source>
        <dbReference type="Proteomes" id="UP000297385"/>
    </source>
</evidence>
<evidence type="ECO:0000256" key="5">
    <source>
        <dbReference type="ARBA" id="ARBA00013958"/>
    </source>
</evidence>
<comment type="caution">
    <text evidence="14">The sequence shown here is derived from an EMBL/GenBank/DDBJ whole genome shotgun (WGS) entry which is preliminary data.</text>
</comment>
<dbReference type="GO" id="GO:0004252">
    <property type="term" value="F:serine-type endopeptidase activity"/>
    <property type="evidence" value="ECO:0007669"/>
    <property type="project" value="InterPro"/>
</dbReference>
<proteinExistence type="inferred from homology"/>
<evidence type="ECO:0000256" key="9">
    <source>
        <dbReference type="ARBA" id="ARBA00022825"/>
    </source>
</evidence>
<evidence type="ECO:0000256" key="4">
    <source>
        <dbReference type="ARBA" id="ARBA00013035"/>
    </source>
</evidence>
<feature type="region of interest" description="Disordered" evidence="12">
    <location>
        <begin position="335"/>
        <end position="364"/>
    </location>
</feature>
<dbReference type="PANTHER" id="PTHR22939">
    <property type="entry name" value="SERINE PROTEASE FAMILY S1C HTRA-RELATED"/>
    <property type="match status" value="1"/>
</dbReference>
<evidence type="ECO:0000256" key="6">
    <source>
        <dbReference type="ARBA" id="ARBA00022670"/>
    </source>
</evidence>
<dbReference type="SMART" id="SM00228">
    <property type="entry name" value="PDZ"/>
    <property type="match status" value="2"/>
</dbReference>
<keyword evidence="6" id="KW-0645">Protease</keyword>
<keyword evidence="7" id="KW-0574">Periplasm</keyword>
<feature type="domain" description="PDZ" evidence="13">
    <location>
        <begin position="233"/>
        <end position="324"/>
    </location>
</feature>
<evidence type="ECO:0000259" key="13">
    <source>
        <dbReference type="PROSITE" id="PS50106"/>
    </source>
</evidence>